<dbReference type="InterPro" id="IPR055559">
    <property type="entry name" value="CYPRO4_DUF7135"/>
</dbReference>
<dbReference type="AlphaFoldDB" id="A0AAW2CPL5"/>
<accession>A0AAW2CPL5</accession>
<dbReference type="InterPro" id="IPR040458">
    <property type="entry name" value="Vid27"/>
</dbReference>
<proteinExistence type="predicted"/>
<evidence type="ECO:0000259" key="2">
    <source>
        <dbReference type="Pfam" id="PF23581"/>
    </source>
</evidence>
<name>A0AAW2CPL5_9ROSI</name>
<dbReference type="EMBL" id="JAZDWU010000006">
    <property type="protein sequence ID" value="KAK9999408.1"/>
    <property type="molecule type" value="Genomic_DNA"/>
</dbReference>
<evidence type="ECO:0000313" key="4">
    <source>
        <dbReference type="Proteomes" id="UP001459277"/>
    </source>
</evidence>
<sequence length="233" mass="26662">EEEEEEEEEEEDDDQYNNAQGSHQQHQQKPQPKAKSNSKSLDELDAKLKALKLKYASSSSSFANPNSANSVKPYLHIGDNTPKAKWIISNKHSSYSFVKTSKIDGDGDDNDDESDGEGQSWWILRVGAKVRARVSLEMQLKMFGDQWCVDFVSSGIWALKFPTDEAYRNFVTEFQNCIFENVYRLEATEENKIKVYGKEFIGWVKPELNLWLCWCSVWAESMVVLVLGVGWLS</sequence>
<evidence type="ECO:0000313" key="3">
    <source>
        <dbReference type="EMBL" id="KAK9999408.1"/>
    </source>
</evidence>
<gene>
    <name evidence="3" type="ORF">SO802_019011</name>
</gene>
<reference evidence="3 4" key="1">
    <citation type="submission" date="2024-01" db="EMBL/GenBank/DDBJ databases">
        <title>A telomere-to-telomere, gap-free genome of sweet tea (Lithocarpus litseifolius).</title>
        <authorList>
            <person name="Zhou J."/>
        </authorList>
    </citation>
    <scope>NUCLEOTIDE SEQUENCE [LARGE SCALE GENOMIC DNA]</scope>
    <source>
        <strain evidence="3">Zhou-2022a</strain>
        <tissue evidence="3">Leaf</tissue>
    </source>
</reference>
<dbReference type="GO" id="GO:0005634">
    <property type="term" value="C:nucleus"/>
    <property type="evidence" value="ECO:0007669"/>
    <property type="project" value="TreeGrafter"/>
</dbReference>
<feature type="non-terminal residue" evidence="3">
    <location>
        <position position="1"/>
    </location>
</feature>
<feature type="compositionally biased region" description="Low complexity" evidence="1">
    <location>
        <begin position="23"/>
        <end position="33"/>
    </location>
</feature>
<organism evidence="3 4">
    <name type="scientific">Lithocarpus litseifolius</name>
    <dbReference type="NCBI Taxonomy" id="425828"/>
    <lineage>
        <taxon>Eukaryota</taxon>
        <taxon>Viridiplantae</taxon>
        <taxon>Streptophyta</taxon>
        <taxon>Embryophyta</taxon>
        <taxon>Tracheophyta</taxon>
        <taxon>Spermatophyta</taxon>
        <taxon>Magnoliopsida</taxon>
        <taxon>eudicotyledons</taxon>
        <taxon>Gunneridae</taxon>
        <taxon>Pentapetalae</taxon>
        <taxon>rosids</taxon>
        <taxon>fabids</taxon>
        <taxon>Fagales</taxon>
        <taxon>Fagaceae</taxon>
        <taxon>Lithocarpus</taxon>
    </lineage>
</organism>
<dbReference type="GO" id="GO:0005737">
    <property type="term" value="C:cytoplasm"/>
    <property type="evidence" value="ECO:0007669"/>
    <property type="project" value="TreeGrafter"/>
</dbReference>
<dbReference type="Pfam" id="PF23581">
    <property type="entry name" value="DUF7135"/>
    <property type="match status" value="1"/>
</dbReference>
<evidence type="ECO:0000256" key="1">
    <source>
        <dbReference type="SAM" id="MobiDB-lite"/>
    </source>
</evidence>
<feature type="compositionally biased region" description="Acidic residues" evidence="1">
    <location>
        <begin position="1"/>
        <end position="15"/>
    </location>
</feature>
<protein>
    <recommendedName>
        <fullName evidence="2">DUF7135 domain-containing protein</fullName>
    </recommendedName>
</protein>
<dbReference type="PANTHER" id="PTHR31913">
    <property type="entry name" value="VACUOLAR IMPORT AND DEGRADATION PROTEIN 27"/>
    <property type="match status" value="1"/>
</dbReference>
<keyword evidence="4" id="KW-1185">Reference proteome</keyword>
<comment type="caution">
    <text evidence="3">The sequence shown here is derived from an EMBL/GenBank/DDBJ whole genome shotgun (WGS) entry which is preliminary data.</text>
</comment>
<feature type="domain" description="DUF7135" evidence="2">
    <location>
        <begin position="31"/>
        <end position="197"/>
    </location>
</feature>
<dbReference type="PANTHER" id="PTHR31913:SF7">
    <property type="entry name" value="DEM PROTEIN"/>
    <property type="match status" value="1"/>
</dbReference>
<dbReference type="Proteomes" id="UP001459277">
    <property type="component" value="Unassembled WGS sequence"/>
</dbReference>
<feature type="region of interest" description="Disordered" evidence="1">
    <location>
        <begin position="1"/>
        <end position="42"/>
    </location>
</feature>